<dbReference type="EMBL" id="CP038613">
    <property type="protein sequence ID" value="QBY42509.1"/>
    <property type="molecule type" value="Genomic_DNA"/>
</dbReference>
<dbReference type="EMBL" id="CP123523">
    <property type="protein sequence ID" value="WGM06618.1"/>
    <property type="molecule type" value="Genomic_DNA"/>
</dbReference>
<dbReference type="Proteomes" id="UP001177592">
    <property type="component" value="Chromosome"/>
</dbReference>
<accession>A0A4P7KRA2</accession>
<dbReference type="Proteomes" id="UP001177592">
    <property type="component" value="Plasmid paNv_CAN13"/>
</dbReference>
<gene>
    <name evidence="2" type="ORF">ArsFIN_10610</name>
    <name evidence="3" type="ORF">QE258_04665</name>
    <name evidence="4" type="ORF">QE258_27445</name>
</gene>
<dbReference type="RefSeq" id="WP_135677495.1">
    <property type="nucleotide sequence ID" value="NZ_CP038613.1"/>
</dbReference>
<evidence type="ECO:0000313" key="2">
    <source>
        <dbReference type="EMBL" id="QBY42509.1"/>
    </source>
</evidence>
<keyword evidence="1" id="KW-0175">Coiled coil</keyword>
<reference evidence="3" key="2">
    <citation type="submission" date="2023-04" db="EMBL/GenBank/DDBJ databases">
        <title>Genome dynamics across the evolutionary transition to endosymbiosis.</title>
        <authorList>
            <person name="Siozios S."/>
            <person name="Nadal-Jimenez P."/>
            <person name="Azagi T."/>
            <person name="Sprong H."/>
            <person name="Frost C.L."/>
            <person name="Parratt S.R."/>
            <person name="Taylor G."/>
            <person name="Brettell L."/>
            <person name="Lew K.C."/>
            <person name="Croft L."/>
            <person name="King K.C."/>
            <person name="Brockhurst M.A."/>
            <person name="Hypsa V."/>
            <person name="Novakova E."/>
            <person name="Darby A.C."/>
            <person name="Hurst G.D.D."/>
        </authorList>
    </citation>
    <scope>NUCLEOTIDE SEQUENCE</scope>
    <source>
        <strain evidence="3">ANv_CAN</strain>
        <plasmid evidence="4">paNv_CAN13</plasmid>
    </source>
</reference>
<dbReference type="EMBL" id="CP123536">
    <property type="protein sequence ID" value="WGM09050.1"/>
    <property type="molecule type" value="Genomic_DNA"/>
</dbReference>
<name>A0A4P7KRA2_9GAMM</name>
<dbReference type="AlphaFoldDB" id="A0A4P7KRA2"/>
<keyword evidence="6" id="KW-1185">Reference proteome</keyword>
<sequence length="99" mass="11419">MKLPRLTDERRCQSKEDAIAYAIQQMDAIRQGKEPLSPSMKEKRQAMEMYDKEAKELEKLISQSSINTYQPIDTKNKEYNPFIGQELRDGPLGGKIRGD</sequence>
<reference evidence="2 5" key="1">
    <citation type="submission" date="2019-03" db="EMBL/GenBank/DDBJ databases">
        <title>Long-read sequencing reveals hyperdense prophage content in a complex bacterial symbiont genome.</title>
        <authorList>
            <person name="Frost C.L."/>
            <person name="Siozios S."/>
            <person name="Nadal-Jimenez P."/>
            <person name="Brockhurst M.A."/>
            <person name="King K.C."/>
            <person name="Darby A.C."/>
            <person name="Hurst G.D.D."/>
        </authorList>
    </citation>
    <scope>NUCLEOTIDE SEQUENCE [LARGE SCALE GENOMIC DNA]</scope>
    <source>
        <strain evidence="2 5">FIN</strain>
    </source>
</reference>
<evidence type="ECO:0000313" key="5">
    <source>
        <dbReference type="Proteomes" id="UP000295134"/>
    </source>
</evidence>
<keyword evidence="4" id="KW-0614">Plasmid</keyword>
<geneLocation type="plasmid" evidence="4 6">
    <name>paNv_CAN13</name>
</geneLocation>
<dbReference type="Proteomes" id="UP000295134">
    <property type="component" value="Chromosome"/>
</dbReference>
<evidence type="ECO:0000313" key="6">
    <source>
        <dbReference type="Proteomes" id="UP001177592"/>
    </source>
</evidence>
<dbReference type="GeneID" id="96876288"/>
<protein>
    <submittedName>
        <fullName evidence="2">Uncharacterized protein</fullName>
    </submittedName>
</protein>
<proteinExistence type="predicted"/>
<evidence type="ECO:0000313" key="3">
    <source>
        <dbReference type="EMBL" id="WGM06618.1"/>
    </source>
</evidence>
<evidence type="ECO:0000313" key="4">
    <source>
        <dbReference type="EMBL" id="WGM09050.1"/>
    </source>
</evidence>
<feature type="coiled-coil region" evidence="1">
    <location>
        <begin position="40"/>
        <end position="67"/>
    </location>
</feature>
<dbReference type="KEGG" id="ans:ArsFIN_10610"/>
<evidence type="ECO:0000256" key="1">
    <source>
        <dbReference type="SAM" id="Coils"/>
    </source>
</evidence>
<organism evidence="2 5">
    <name type="scientific">Arsenophonus nasoniae</name>
    <name type="common">son-killer infecting Nasonia vitripennis</name>
    <dbReference type="NCBI Taxonomy" id="638"/>
    <lineage>
        <taxon>Bacteria</taxon>
        <taxon>Pseudomonadati</taxon>
        <taxon>Pseudomonadota</taxon>
        <taxon>Gammaproteobacteria</taxon>
        <taxon>Enterobacterales</taxon>
        <taxon>Morganellaceae</taxon>
        <taxon>Arsenophonus</taxon>
    </lineage>
</organism>